<sequence>MKALVTGGGGFLGGAVVRQLVARGDTVRSFSRGDYPELARLGVEQCRGDLADREALFRAAAGCDIVFHVAAKAGVWGAEGAYYAANVTGTANVIAACRAHGIGRLVYTGSPSVVFDGRDVAGGDESLPYPRRFTAPYPRTKALAEQLVLAANAPSLATVSLRPHLIWGPGDNHLVPRIIAKARAGRLRRIGSRPCPVDTVYIDNAAQAHLLAADRLAPGAPLAGRAYFISNGEPLPLWEMIDRILAAAGLPPVRRRIPAGVAYAAGALCEGLWHLFRRADEPPLTRFVAKELATAHWFDIGAARRDLGFAPTVSIDEGLRRLREWLAGTAP</sequence>
<dbReference type="PANTHER" id="PTHR48079:SF6">
    <property type="entry name" value="NAD(P)-BINDING DOMAIN-CONTAINING PROTEIN-RELATED"/>
    <property type="match status" value="1"/>
</dbReference>
<accession>A0ABM8EIB6</accession>
<reference evidence="2 3" key="1">
    <citation type="submission" date="2022-12" db="EMBL/GenBank/DDBJ databases">
        <title>Polyphasic characterization of Geotalea uranireducens NIT-SL11 newly isolated from a complex of sewage sludge and microbially reduced graphene oxide.</title>
        <authorList>
            <person name="Xie L."/>
            <person name="Yoshida N."/>
            <person name="Meng L."/>
        </authorList>
    </citation>
    <scope>NUCLEOTIDE SEQUENCE [LARGE SCALE GENOMIC DNA]</scope>
    <source>
        <strain evidence="2 3">NIT-SL11</strain>
    </source>
</reference>
<dbReference type="SUPFAM" id="SSF51735">
    <property type="entry name" value="NAD(P)-binding Rossmann-fold domains"/>
    <property type="match status" value="1"/>
</dbReference>
<evidence type="ECO:0000313" key="2">
    <source>
        <dbReference type="EMBL" id="BDV42211.1"/>
    </source>
</evidence>
<evidence type="ECO:0000259" key="1">
    <source>
        <dbReference type="Pfam" id="PF01073"/>
    </source>
</evidence>
<dbReference type="InterPro" id="IPR036291">
    <property type="entry name" value="NAD(P)-bd_dom_sf"/>
</dbReference>
<dbReference type="Proteomes" id="UP001317705">
    <property type="component" value="Chromosome"/>
</dbReference>
<dbReference type="PANTHER" id="PTHR48079">
    <property type="entry name" value="PROTEIN YEEZ"/>
    <property type="match status" value="1"/>
</dbReference>
<dbReference type="RefSeq" id="WP_282002525.1">
    <property type="nucleotide sequence ID" value="NZ_AP027151.1"/>
</dbReference>
<dbReference type="EMBL" id="AP027151">
    <property type="protein sequence ID" value="BDV42211.1"/>
    <property type="molecule type" value="Genomic_DNA"/>
</dbReference>
<dbReference type="Pfam" id="PF01073">
    <property type="entry name" value="3Beta_HSD"/>
    <property type="match status" value="1"/>
</dbReference>
<feature type="domain" description="3-beta hydroxysteroid dehydrogenase/isomerase" evidence="1">
    <location>
        <begin position="4"/>
        <end position="251"/>
    </location>
</feature>
<keyword evidence="3" id="KW-1185">Reference proteome</keyword>
<protein>
    <submittedName>
        <fullName evidence="2">3-beta hydroxysteroid dehydrogenase</fullName>
    </submittedName>
</protein>
<gene>
    <name evidence="2" type="primary">cdh</name>
    <name evidence="2" type="ORF">GURASL_11340</name>
</gene>
<evidence type="ECO:0000313" key="3">
    <source>
        <dbReference type="Proteomes" id="UP001317705"/>
    </source>
</evidence>
<dbReference type="Gene3D" id="3.40.50.720">
    <property type="entry name" value="NAD(P)-binding Rossmann-like Domain"/>
    <property type="match status" value="1"/>
</dbReference>
<proteinExistence type="predicted"/>
<organism evidence="2 3">
    <name type="scientific">Geotalea uraniireducens</name>
    <dbReference type="NCBI Taxonomy" id="351604"/>
    <lineage>
        <taxon>Bacteria</taxon>
        <taxon>Pseudomonadati</taxon>
        <taxon>Thermodesulfobacteriota</taxon>
        <taxon>Desulfuromonadia</taxon>
        <taxon>Geobacterales</taxon>
        <taxon>Geobacteraceae</taxon>
        <taxon>Geotalea</taxon>
    </lineage>
</organism>
<dbReference type="InterPro" id="IPR002225">
    <property type="entry name" value="3Beta_OHSteriod_DH/Estase"/>
</dbReference>
<dbReference type="InterPro" id="IPR051783">
    <property type="entry name" value="NAD(P)-dependent_oxidoreduct"/>
</dbReference>
<name>A0ABM8EIB6_9BACT</name>